<evidence type="ECO:0000259" key="5">
    <source>
        <dbReference type="PROSITE" id="PS50145"/>
    </source>
</evidence>
<gene>
    <name evidence="6" type="ORF">P5673_006426</name>
</gene>
<dbReference type="InterPro" id="IPR001293">
    <property type="entry name" value="Znf_TRAF"/>
</dbReference>
<reference evidence="6" key="2">
    <citation type="journal article" date="2023" name="Science">
        <title>Genomic signatures of disease resistance in endangered staghorn corals.</title>
        <authorList>
            <person name="Vollmer S.V."/>
            <person name="Selwyn J.D."/>
            <person name="Despard B.A."/>
            <person name="Roesel C.L."/>
        </authorList>
    </citation>
    <scope>NUCLEOTIDE SEQUENCE</scope>
    <source>
        <strain evidence="6">K2</strain>
    </source>
</reference>
<dbReference type="SUPFAM" id="SSF49599">
    <property type="entry name" value="TRAF domain-like"/>
    <property type="match status" value="1"/>
</dbReference>
<evidence type="ECO:0000313" key="6">
    <source>
        <dbReference type="EMBL" id="KAK2569488.1"/>
    </source>
</evidence>
<organism evidence="6 7">
    <name type="scientific">Acropora cervicornis</name>
    <name type="common">Staghorn coral</name>
    <dbReference type="NCBI Taxonomy" id="6130"/>
    <lineage>
        <taxon>Eukaryota</taxon>
        <taxon>Metazoa</taxon>
        <taxon>Cnidaria</taxon>
        <taxon>Anthozoa</taxon>
        <taxon>Hexacorallia</taxon>
        <taxon>Scleractinia</taxon>
        <taxon>Astrocoeniina</taxon>
        <taxon>Acroporidae</taxon>
        <taxon>Acropora</taxon>
    </lineage>
</organism>
<feature type="domain" description="TRAF-type" evidence="5">
    <location>
        <begin position="96"/>
        <end position="145"/>
    </location>
</feature>
<dbReference type="Pfam" id="PF02176">
    <property type="entry name" value="zf-TRAF"/>
    <property type="match status" value="1"/>
</dbReference>
<accession>A0AAD9QXU0</accession>
<dbReference type="Proteomes" id="UP001249851">
    <property type="component" value="Unassembled WGS sequence"/>
</dbReference>
<keyword evidence="7" id="KW-1185">Reference proteome</keyword>
<comment type="caution">
    <text evidence="6">The sequence shown here is derived from an EMBL/GenBank/DDBJ whole genome shotgun (WGS) entry which is preliminary data.</text>
</comment>
<evidence type="ECO:0000256" key="1">
    <source>
        <dbReference type="ARBA" id="ARBA00022723"/>
    </source>
</evidence>
<dbReference type="GO" id="GO:0008270">
    <property type="term" value="F:zinc ion binding"/>
    <property type="evidence" value="ECO:0007669"/>
    <property type="project" value="UniProtKB-KW"/>
</dbReference>
<keyword evidence="1 4" id="KW-0479">Metal-binding</keyword>
<reference evidence="6" key="1">
    <citation type="journal article" date="2023" name="G3 (Bethesda)">
        <title>Whole genome assembly and annotation of the endangered Caribbean coral Acropora cervicornis.</title>
        <authorList>
            <person name="Selwyn J.D."/>
            <person name="Vollmer S.V."/>
        </authorList>
    </citation>
    <scope>NUCLEOTIDE SEQUENCE</scope>
    <source>
        <strain evidence="6">K2</strain>
    </source>
</reference>
<evidence type="ECO:0000313" key="7">
    <source>
        <dbReference type="Proteomes" id="UP001249851"/>
    </source>
</evidence>
<evidence type="ECO:0000256" key="4">
    <source>
        <dbReference type="PROSITE-ProRule" id="PRU00207"/>
    </source>
</evidence>
<keyword evidence="6" id="KW-0675">Receptor</keyword>
<keyword evidence="2 4" id="KW-0863">Zinc-finger</keyword>
<dbReference type="Gene3D" id="3.30.40.10">
    <property type="entry name" value="Zinc/RING finger domain, C3HC4 (zinc finger)"/>
    <property type="match status" value="1"/>
</dbReference>
<dbReference type="PROSITE" id="PS50145">
    <property type="entry name" value="ZF_TRAF"/>
    <property type="match status" value="1"/>
</dbReference>
<name>A0AAD9QXU0_ACRCE</name>
<dbReference type="AlphaFoldDB" id="A0AAD9QXU0"/>
<dbReference type="InterPro" id="IPR013083">
    <property type="entry name" value="Znf_RING/FYVE/PHD"/>
</dbReference>
<evidence type="ECO:0000256" key="3">
    <source>
        <dbReference type="ARBA" id="ARBA00022833"/>
    </source>
</evidence>
<sequence length="165" mass="18902">MCSLAMSRSFRTEDNPSCFGGTSTNPVSGFRRNEPSSSFLEKLRCEGYDEYFDPPLENKYECPICLLGLREPCLETIVDFLNKQDAGSKCPVDNEHLDEWQECDFVHVLCPKDCGKEFQRKVLKKHLKDDCPNRTIPCSFCSEEVLWNRMETAVRDHDGTNGFEG</sequence>
<protein>
    <submittedName>
        <fullName evidence="6">TNF receptor-associated factor 6</fullName>
    </submittedName>
</protein>
<proteinExistence type="predicted"/>
<evidence type="ECO:0000256" key="2">
    <source>
        <dbReference type="ARBA" id="ARBA00022771"/>
    </source>
</evidence>
<feature type="zinc finger region" description="TRAF-type" evidence="4">
    <location>
        <begin position="96"/>
        <end position="145"/>
    </location>
</feature>
<keyword evidence="3 4" id="KW-0862">Zinc</keyword>
<dbReference type="EMBL" id="JARQWQ010000010">
    <property type="protein sequence ID" value="KAK2569488.1"/>
    <property type="molecule type" value="Genomic_DNA"/>
</dbReference>